<evidence type="ECO:0000313" key="2">
    <source>
        <dbReference type="Proteomes" id="UP000321121"/>
    </source>
</evidence>
<evidence type="ECO:0000313" key="1">
    <source>
        <dbReference type="EMBL" id="GEK74201.1"/>
    </source>
</evidence>
<dbReference type="EMBL" id="BJUS01000039">
    <property type="protein sequence ID" value="GEK74201.1"/>
    <property type="molecule type" value="Genomic_DNA"/>
</dbReference>
<organism evidence="1 2">
    <name type="scientific">Halomonas halophila</name>
    <dbReference type="NCBI Taxonomy" id="29573"/>
    <lineage>
        <taxon>Bacteria</taxon>
        <taxon>Pseudomonadati</taxon>
        <taxon>Pseudomonadota</taxon>
        <taxon>Gammaproteobacteria</taxon>
        <taxon>Oceanospirillales</taxon>
        <taxon>Halomonadaceae</taxon>
        <taxon>Halomonas</taxon>
    </lineage>
</organism>
<gene>
    <name evidence="1" type="ORF">HHA04nite_27450</name>
</gene>
<comment type="caution">
    <text evidence="1">The sequence shown here is derived from an EMBL/GenBank/DDBJ whole genome shotgun (WGS) entry which is preliminary data.</text>
</comment>
<dbReference type="Proteomes" id="UP000321121">
    <property type="component" value="Unassembled WGS sequence"/>
</dbReference>
<protein>
    <submittedName>
        <fullName evidence="1">Uncharacterized protein</fullName>
    </submittedName>
</protein>
<keyword evidence="2" id="KW-1185">Reference proteome</keyword>
<reference evidence="1 2" key="1">
    <citation type="submission" date="2019-07" db="EMBL/GenBank/DDBJ databases">
        <title>Whole genome shotgun sequence of Halomonas halophila NBRC 102604.</title>
        <authorList>
            <person name="Hosoyama A."/>
            <person name="Uohara A."/>
            <person name="Ohji S."/>
            <person name="Ichikawa N."/>
        </authorList>
    </citation>
    <scope>NUCLEOTIDE SEQUENCE [LARGE SCALE GENOMIC DNA]</scope>
    <source>
        <strain evidence="1 2">NBRC 102604</strain>
    </source>
</reference>
<accession>A0ABQ0U6Z2</accession>
<name>A0ABQ0U6Z2_9GAMM</name>
<sequence>MRVSTQDKEVRDICHIMDLQVARQMNLEQAEQHWRRVIQNVPPETVALALAVKLSEYDFPPQSGRRAQP</sequence>
<proteinExistence type="predicted"/>